<dbReference type="GO" id="GO:0000976">
    <property type="term" value="F:transcription cis-regulatory region binding"/>
    <property type="evidence" value="ECO:0007669"/>
    <property type="project" value="TreeGrafter"/>
</dbReference>
<dbReference type="GO" id="GO:0008270">
    <property type="term" value="F:zinc ion binding"/>
    <property type="evidence" value="ECO:0007669"/>
    <property type="project" value="InterPro"/>
</dbReference>
<dbReference type="Proteomes" id="UP000030641">
    <property type="component" value="Unassembled WGS sequence"/>
</dbReference>
<gene>
    <name evidence="4" type="ORF">AUEXF2481DRAFT_32351</name>
</gene>
<dbReference type="GeneID" id="25364626"/>
<dbReference type="PROSITE" id="PS00463">
    <property type="entry name" value="ZN2_CY6_FUNGAL_1"/>
    <property type="match status" value="1"/>
</dbReference>
<dbReference type="RefSeq" id="XP_013340639.1">
    <property type="nucleotide sequence ID" value="XM_013485185.1"/>
</dbReference>
<evidence type="ECO:0000313" key="5">
    <source>
        <dbReference type="Proteomes" id="UP000030641"/>
    </source>
</evidence>
<dbReference type="InParanoid" id="A0A074Y304"/>
<protein>
    <recommendedName>
        <fullName evidence="3">Zn(2)-C6 fungal-type domain-containing protein</fullName>
    </recommendedName>
</protein>
<keyword evidence="1" id="KW-0539">Nucleus</keyword>
<sequence length="601" mass="67617">METSQATIAQRSYSGCRTCRQRKVKCDENRDDIGRCGSCSRLNRPCDWTREWKFIDTSRAVQEQYVVLGQGPDRRTKPSTKDANHGHNATLVHRGASARPETCQHQTADPTQSRTLMFVNSFSKDLAMTEAPTERRPARTDDAQDSRRASDSSSEDSDNQSLELVRTARIPFDLMNYGTRARDNAIHPSLFDSIVCRKIMPMAVRFKLNIEDNQNVLVTSARNFVPLRHAICAITLLNSGLKNRPELVAGSFQHYDRAITACRSMSSSANSEAVFFLHFVLLMYDIACASQRWPEDRSSWSLHLRKLASLAHESAGPTVSRLKAYLSWYILLLDAQAGLAGNAEAGHYTRAFIENGRSLPVWPISPSHQKVLSSPEAMDTFLQAHKLSLMTFEMFAEQSQASLTLRRAFENRSVGLHERQQYIQDLSVRHAEVWQAHCPPHMDTSDNKTAPSADRVIITSTYNFARLQYSVLQIHLHTSMYPNQRLDGDIFAAEDARHCTYIINTVRQSFVHNDRENHHLANALFLAGSATKLPLEKAAALIMLQEMEHAGLSGAVARVRHVLELVVREQAKKEIAGGSSDEVDWVELSKEHGLKNVVFGM</sequence>
<dbReference type="SMART" id="SM00066">
    <property type="entry name" value="GAL4"/>
    <property type="match status" value="1"/>
</dbReference>
<dbReference type="PANTHER" id="PTHR37534">
    <property type="entry name" value="TRANSCRIPTIONAL ACTIVATOR PROTEIN UGA3"/>
    <property type="match status" value="1"/>
</dbReference>
<keyword evidence="5" id="KW-1185">Reference proteome</keyword>
<dbReference type="Gene3D" id="4.10.240.10">
    <property type="entry name" value="Zn(2)-C6 fungal-type DNA-binding domain"/>
    <property type="match status" value="1"/>
</dbReference>
<proteinExistence type="predicted"/>
<dbReference type="HOGENOM" id="CLU_015365_0_0_1"/>
<dbReference type="OrthoDB" id="3598904at2759"/>
<dbReference type="AlphaFoldDB" id="A0A074Y304"/>
<evidence type="ECO:0000256" key="1">
    <source>
        <dbReference type="ARBA" id="ARBA00023242"/>
    </source>
</evidence>
<dbReference type="InterPro" id="IPR036864">
    <property type="entry name" value="Zn2-C6_fun-type_DNA-bd_sf"/>
</dbReference>
<dbReference type="GO" id="GO:0045944">
    <property type="term" value="P:positive regulation of transcription by RNA polymerase II"/>
    <property type="evidence" value="ECO:0007669"/>
    <property type="project" value="TreeGrafter"/>
</dbReference>
<dbReference type="PROSITE" id="PS50048">
    <property type="entry name" value="ZN2_CY6_FUNGAL_2"/>
    <property type="match status" value="1"/>
</dbReference>
<dbReference type="PANTHER" id="PTHR37534:SF49">
    <property type="entry name" value="LYSINE BIOSYNTHESIS REGULATORY PROTEIN LYS14"/>
    <property type="match status" value="1"/>
</dbReference>
<dbReference type="GO" id="GO:0000981">
    <property type="term" value="F:DNA-binding transcription factor activity, RNA polymerase II-specific"/>
    <property type="evidence" value="ECO:0007669"/>
    <property type="project" value="InterPro"/>
</dbReference>
<dbReference type="CDD" id="cd00067">
    <property type="entry name" value="GAL4"/>
    <property type="match status" value="1"/>
</dbReference>
<organism evidence="4 5">
    <name type="scientific">Aureobasidium subglaciale (strain EXF-2481)</name>
    <name type="common">Aureobasidium pullulans var. subglaciale</name>
    <dbReference type="NCBI Taxonomy" id="1043005"/>
    <lineage>
        <taxon>Eukaryota</taxon>
        <taxon>Fungi</taxon>
        <taxon>Dikarya</taxon>
        <taxon>Ascomycota</taxon>
        <taxon>Pezizomycotina</taxon>
        <taxon>Dothideomycetes</taxon>
        <taxon>Dothideomycetidae</taxon>
        <taxon>Dothideales</taxon>
        <taxon>Saccotheciaceae</taxon>
        <taxon>Aureobasidium</taxon>
    </lineage>
</organism>
<evidence type="ECO:0000256" key="2">
    <source>
        <dbReference type="SAM" id="MobiDB-lite"/>
    </source>
</evidence>
<evidence type="ECO:0000259" key="3">
    <source>
        <dbReference type="PROSITE" id="PS50048"/>
    </source>
</evidence>
<accession>A0A074Y304</accession>
<feature type="region of interest" description="Disordered" evidence="2">
    <location>
        <begin position="127"/>
        <end position="162"/>
    </location>
</feature>
<dbReference type="GO" id="GO:0005634">
    <property type="term" value="C:nucleus"/>
    <property type="evidence" value="ECO:0007669"/>
    <property type="project" value="TreeGrafter"/>
</dbReference>
<dbReference type="Pfam" id="PF00172">
    <property type="entry name" value="Zn_clus"/>
    <property type="match status" value="1"/>
</dbReference>
<evidence type="ECO:0000313" key="4">
    <source>
        <dbReference type="EMBL" id="KEQ92143.1"/>
    </source>
</evidence>
<dbReference type="InterPro" id="IPR001138">
    <property type="entry name" value="Zn2Cys6_DnaBD"/>
</dbReference>
<name>A0A074Y304_AURSE</name>
<feature type="domain" description="Zn(2)-C6 fungal-type" evidence="3">
    <location>
        <begin position="15"/>
        <end position="48"/>
    </location>
</feature>
<dbReference type="SUPFAM" id="SSF57701">
    <property type="entry name" value="Zn2/Cys6 DNA-binding domain"/>
    <property type="match status" value="1"/>
</dbReference>
<dbReference type="EMBL" id="KL584772">
    <property type="protein sequence ID" value="KEQ92143.1"/>
    <property type="molecule type" value="Genomic_DNA"/>
</dbReference>
<dbReference type="CDD" id="cd12148">
    <property type="entry name" value="fungal_TF_MHR"/>
    <property type="match status" value="1"/>
</dbReference>
<reference evidence="4 5" key="1">
    <citation type="journal article" date="2014" name="BMC Genomics">
        <title>Genome sequencing of four Aureobasidium pullulans varieties: biotechnological potential, stress tolerance, and description of new species.</title>
        <authorList>
            <person name="Gostin Ar C."/>
            <person name="Ohm R.A."/>
            <person name="Kogej T."/>
            <person name="Sonjak S."/>
            <person name="Turk M."/>
            <person name="Zajc J."/>
            <person name="Zalar P."/>
            <person name="Grube M."/>
            <person name="Sun H."/>
            <person name="Han J."/>
            <person name="Sharma A."/>
            <person name="Chiniquy J."/>
            <person name="Ngan C.Y."/>
            <person name="Lipzen A."/>
            <person name="Barry K."/>
            <person name="Grigoriev I.V."/>
            <person name="Gunde-Cimerman N."/>
        </authorList>
    </citation>
    <scope>NUCLEOTIDE SEQUENCE [LARGE SCALE GENOMIC DNA]</scope>
    <source>
        <strain evidence="4 5">EXF-2481</strain>
    </source>
</reference>
<feature type="compositionally biased region" description="Basic and acidic residues" evidence="2">
    <location>
        <begin position="132"/>
        <end position="150"/>
    </location>
</feature>